<feature type="compositionally biased region" description="Polar residues" evidence="1">
    <location>
        <begin position="357"/>
        <end position="373"/>
    </location>
</feature>
<feature type="region of interest" description="Disordered" evidence="1">
    <location>
        <begin position="357"/>
        <end position="379"/>
    </location>
</feature>
<keyword evidence="2" id="KW-1133">Transmembrane helix</keyword>
<keyword evidence="2" id="KW-0472">Membrane</keyword>
<evidence type="ECO:0000256" key="2">
    <source>
        <dbReference type="SAM" id="Phobius"/>
    </source>
</evidence>
<feature type="compositionally biased region" description="Polar residues" evidence="1">
    <location>
        <begin position="7"/>
        <end position="28"/>
    </location>
</feature>
<evidence type="ECO:0000313" key="3">
    <source>
        <dbReference type="EMBL" id="CCC52230.1"/>
    </source>
</evidence>
<dbReference type="EMBL" id="HE573026">
    <property type="protein sequence ID" value="CCC52230.1"/>
    <property type="molecule type" value="Genomic_DNA"/>
</dbReference>
<protein>
    <submittedName>
        <fullName evidence="3">Uncharacterized protein</fullName>
    </submittedName>
</protein>
<gene>
    <name evidence="3" type="ORF">TVY486_1012730</name>
</gene>
<sequence length="635" mass="73057">MEKWSPFSFSTSSEDRTASSPGKSVTSQHKGFPKVVMFPQLSTRSSCSSPRHMLSKASISVTKNASLVQWPVAPEPFPRIRRQTEACPRRFLYRRISLKRKVRYLYIAFFLSFFVGAMQRVLKRYRNWVRVERVEKVKAAFKLQAAWWNHQQRRRIRQRAASSVLVNFFRCRIKRICAAKTTSALLLQRVFRSQRDRHFVHWMYGQMKYNRALLLIKQFLVRCVARRCRINLSLQRDERLMCCQQYAMTALSIIREERSDLMAVLRFAETTSSSFLKLLVPPDLAKCETTHGEAPLPLEENWENNLRRFSREPDDAESHFSEKSGALALTSSLHSEEGARQLLGELFYMEMQAPVQPNTRSPVSLSHSLQTEPRAQHKPSVVIQLDATSDDALSQDHAFIPLIDSTKSPILKRGRGSIAVSSWNGSNAPLNQLMEAFVELILRTESIERKALVWDIEQQRKEMFQKIECTSATFHATSSSPALYASLLAHMKESWAVRKAEQLFSQEHEERMKVIEEYMAIPLRFLDRPLLNSAAEDRRRRVKERFQVHCREGSRGMQSGRLASVSVCGEEDYHDENDPFAPTRSPVSNCNQLQGRATAEPLAILMNREPPPPPPRAVHSSMGRSPFALRRQSSM</sequence>
<feature type="transmembrane region" description="Helical" evidence="2">
    <location>
        <begin position="104"/>
        <end position="122"/>
    </location>
</feature>
<feature type="region of interest" description="Disordered" evidence="1">
    <location>
        <begin position="1"/>
        <end position="28"/>
    </location>
</feature>
<feature type="region of interest" description="Disordered" evidence="1">
    <location>
        <begin position="605"/>
        <end position="635"/>
    </location>
</feature>
<keyword evidence="2" id="KW-0812">Transmembrane</keyword>
<evidence type="ECO:0000256" key="1">
    <source>
        <dbReference type="SAM" id="MobiDB-lite"/>
    </source>
</evidence>
<reference evidence="3" key="1">
    <citation type="journal article" date="2012" name="Proc. Natl. Acad. Sci. U.S.A.">
        <title>Antigenic diversity is generated by distinct evolutionary mechanisms in African trypanosome species.</title>
        <authorList>
            <person name="Jackson A.P."/>
            <person name="Berry A."/>
            <person name="Aslett M."/>
            <person name="Allison H.C."/>
            <person name="Burton P."/>
            <person name="Vavrova-Anderson J."/>
            <person name="Brown R."/>
            <person name="Browne H."/>
            <person name="Corton N."/>
            <person name="Hauser H."/>
            <person name="Gamble J."/>
            <person name="Gilderthorp R."/>
            <person name="Marcello L."/>
            <person name="McQuillan J."/>
            <person name="Otto T.D."/>
            <person name="Quail M.A."/>
            <person name="Sanders M.J."/>
            <person name="van Tonder A."/>
            <person name="Ginger M.L."/>
            <person name="Field M.C."/>
            <person name="Barry J.D."/>
            <person name="Hertz-Fowler C."/>
            <person name="Berriman M."/>
        </authorList>
    </citation>
    <scope>NUCLEOTIDE SEQUENCE</scope>
    <source>
        <strain evidence="3">Y486</strain>
    </source>
</reference>
<organism evidence="3">
    <name type="scientific">Trypanosoma vivax (strain Y486)</name>
    <dbReference type="NCBI Taxonomy" id="1055687"/>
    <lineage>
        <taxon>Eukaryota</taxon>
        <taxon>Discoba</taxon>
        <taxon>Euglenozoa</taxon>
        <taxon>Kinetoplastea</taxon>
        <taxon>Metakinetoplastina</taxon>
        <taxon>Trypanosomatida</taxon>
        <taxon>Trypanosomatidae</taxon>
        <taxon>Trypanosoma</taxon>
        <taxon>Duttonella</taxon>
    </lineage>
</organism>
<accession>G0U468</accession>
<dbReference type="VEuPathDB" id="TriTrypDB:TvY486_1012730"/>
<proteinExistence type="predicted"/>
<dbReference type="AlphaFoldDB" id="G0U468"/>
<dbReference type="PROSITE" id="PS50096">
    <property type="entry name" value="IQ"/>
    <property type="match status" value="1"/>
</dbReference>
<feature type="non-terminal residue" evidence="3">
    <location>
        <position position="635"/>
    </location>
</feature>
<name>G0U468_TRYVY</name>